<proteinExistence type="predicted"/>
<keyword evidence="6" id="KW-1185">Reference proteome</keyword>
<reference evidence="5 6" key="1">
    <citation type="submission" date="2019-12" db="EMBL/GenBank/DDBJ databases">
        <title>The draft genomic sequence of strain Chitinophaga oryziterrae JCM 16595.</title>
        <authorList>
            <person name="Zhang X."/>
        </authorList>
    </citation>
    <scope>NUCLEOTIDE SEQUENCE [LARGE SCALE GENOMIC DNA]</scope>
    <source>
        <strain evidence="5 6">JCM 16595</strain>
    </source>
</reference>
<name>A0A6N8JFL9_9BACT</name>
<dbReference type="AlphaFoldDB" id="A0A6N8JFL9"/>
<dbReference type="Proteomes" id="UP000468388">
    <property type="component" value="Unassembled WGS sequence"/>
</dbReference>
<dbReference type="Pfam" id="PF03629">
    <property type="entry name" value="SASA"/>
    <property type="match status" value="2"/>
</dbReference>
<sequence length="504" mass="56253">MKILFLLLLTANAFAAVHLPSVIGDHMVLQQNTKIKIWGWADPGERVTIKASWSKHTLSVTAGKDGRWESSLATTKAGGPYEIVLNTIQLTDIWLGEVWLCSGQSNMDMTVAREDRYWCGVYHEAEEVAAANYPQIRVFDAAYTPTDTIQKDVAGMWEVCTPATVKHFSAAAYFFARDLQQKLKVPIGLITTAYGASTAEAWISRKELKSFPALLDDYARKKAIYDTSITARKKYGEALAKWKIAAAEAKAAGKDQPREPKNPDPEKDQHNPAVLYNGMVAPLIPYTIKGAIWYQGESNTSKPEIYRSLMETLIANWRKDWKQGDFPFLYVQLANYGKPDLLPVSEKGTVLIRQAQLENLRIPHTGMVVAIDNANPDKPEDIHPKNKQAIGLRLSLQALALVYGEKIAYSGPVYQKMKIEGNKVRLYFNENNLQSRDSILTGFAIAGDDKQFVWANAIIEGNTILVSSDKIKQPTIVRYGWASNPPVNLYNKEGLPASPFKTDK</sequence>
<dbReference type="InterPro" id="IPR039329">
    <property type="entry name" value="SIAE"/>
</dbReference>
<dbReference type="PANTHER" id="PTHR22901">
    <property type="entry name" value="SIALATE O-ACETYLESTERASE"/>
    <property type="match status" value="1"/>
</dbReference>
<dbReference type="GO" id="GO:0005975">
    <property type="term" value="P:carbohydrate metabolic process"/>
    <property type="evidence" value="ECO:0007669"/>
    <property type="project" value="TreeGrafter"/>
</dbReference>
<evidence type="ECO:0000313" key="5">
    <source>
        <dbReference type="EMBL" id="MVT43987.1"/>
    </source>
</evidence>
<feature type="domain" description="Sialate O-acetylesterase" evidence="4">
    <location>
        <begin position="287"/>
        <end position="386"/>
    </location>
</feature>
<feature type="compositionally biased region" description="Basic and acidic residues" evidence="2">
    <location>
        <begin position="251"/>
        <end position="270"/>
    </location>
</feature>
<dbReference type="OrthoDB" id="9816001at2"/>
<evidence type="ECO:0000313" key="6">
    <source>
        <dbReference type="Proteomes" id="UP000468388"/>
    </source>
</evidence>
<evidence type="ECO:0000259" key="4">
    <source>
        <dbReference type="Pfam" id="PF03629"/>
    </source>
</evidence>
<dbReference type="SUPFAM" id="SSF52266">
    <property type="entry name" value="SGNH hydrolase"/>
    <property type="match status" value="1"/>
</dbReference>
<accession>A0A6N8JFL9</accession>
<feature type="domain" description="Sialate O-acetylesterase" evidence="4">
    <location>
        <begin position="97"/>
        <end position="206"/>
    </location>
</feature>
<feature type="region of interest" description="Disordered" evidence="2">
    <location>
        <begin position="251"/>
        <end position="271"/>
    </location>
</feature>
<comment type="caution">
    <text evidence="5">The sequence shown here is derived from an EMBL/GenBank/DDBJ whole genome shotgun (WGS) entry which is preliminary data.</text>
</comment>
<dbReference type="EMBL" id="WRXO01000009">
    <property type="protein sequence ID" value="MVT43987.1"/>
    <property type="molecule type" value="Genomic_DNA"/>
</dbReference>
<keyword evidence="1" id="KW-0378">Hydrolase</keyword>
<protein>
    <submittedName>
        <fullName evidence="5">Sialate O-acetylesterase</fullName>
    </submittedName>
</protein>
<organism evidence="5 6">
    <name type="scientific">Chitinophaga oryziterrae</name>
    <dbReference type="NCBI Taxonomy" id="1031224"/>
    <lineage>
        <taxon>Bacteria</taxon>
        <taxon>Pseudomonadati</taxon>
        <taxon>Bacteroidota</taxon>
        <taxon>Chitinophagia</taxon>
        <taxon>Chitinophagales</taxon>
        <taxon>Chitinophagaceae</taxon>
        <taxon>Chitinophaga</taxon>
    </lineage>
</organism>
<dbReference type="InterPro" id="IPR036514">
    <property type="entry name" value="SGNH_hydro_sf"/>
</dbReference>
<dbReference type="RefSeq" id="WP_157302792.1">
    <property type="nucleotide sequence ID" value="NZ_BAAAZB010000001.1"/>
</dbReference>
<evidence type="ECO:0000256" key="3">
    <source>
        <dbReference type="SAM" id="SignalP"/>
    </source>
</evidence>
<dbReference type="GO" id="GO:0001681">
    <property type="term" value="F:sialate O-acetylesterase activity"/>
    <property type="evidence" value="ECO:0007669"/>
    <property type="project" value="InterPro"/>
</dbReference>
<evidence type="ECO:0000256" key="1">
    <source>
        <dbReference type="ARBA" id="ARBA00022801"/>
    </source>
</evidence>
<feature type="signal peptide" evidence="3">
    <location>
        <begin position="1"/>
        <end position="15"/>
    </location>
</feature>
<feature type="chain" id="PRO_5026974668" evidence="3">
    <location>
        <begin position="16"/>
        <end position="504"/>
    </location>
</feature>
<keyword evidence="3" id="KW-0732">Signal</keyword>
<dbReference type="PANTHER" id="PTHR22901:SF0">
    <property type="entry name" value="SIALATE O-ACETYLESTERASE"/>
    <property type="match status" value="1"/>
</dbReference>
<gene>
    <name evidence="5" type="ORF">GO495_25555</name>
</gene>
<evidence type="ECO:0000256" key="2">
    <source>
        <dbReference type="SAM" id="MobiDB-lite"/>
    </source>
</evidence>
<dbReference type="Gene3D" id="3.40.50.1110">
    <property type="entry name" value="SGNH hydrolase"/>
    <property type="match status" value="1"/>
</dbReference>
<dbReference type="InterPro" id="IPR005181">
    <property type="entry name" value="SASA"/>
</dbReference>